<protein>
    <submittedName>
        <fullName evidence="1">Uncharacterized protein</fullName>
    </submittedName>
</protein>
<proteinExistence type="predicted"/>
<organism evidence="1">
    <name type="scientific">Arundo donax</name>
    <name type="common">Giant reed</name>
    <name type="synonym">Donax arundinaceus</name>
    <dbReference type="NCBI Taxonomy" id="35708"/>
    <lineage>
        <taxon>Eukaryota</taxon>
        <taxon>Viridiplantae</taxon>
        <taxon>Streptophyta</taxon>
        <taxon>Embryophyta</taxon>
        <taxon>Tracheophyta</taxon>
        <taxon>Spermatophyta</taxon>
        <taxon>Magnoliopsida</taxon>
        <taxon>Liliopsida</taxon>
        <taxon>Poales</taxon>
        <taxon>Poaceae</taxon>
        <taxon>PACMAD clade</taxon>
        <taxon>Arundinoideae</taxon>
        <taxon>Arundineae</taxon>
        <taxon>Arundo</taxon>
    </lineage>
</organism>
<reference evidence="1" key="2">
    <citation type="journal article" date="2015" name="Data Brief">
        <title>Shoot transcriptome of the giant reed, Arundo donax.</title>
        <authorList>
            <person name="Barrero R.A."/>
            <person name="Guerrero F.D."/>
            <person name="Moolhuijzen P."/>
            <person name="Goolsby J.A."/>
            <person name="Tidwell J."/>
            <person name="Bellgard S.E."/>
            <person name="Bellgard M.I."/>
        </authorList>
    </citation>
    <scope>NUCLEOTIDE SEQUENCE</scope>
    <source>
        <tissue evidence="1">Shoot tissue taken approximately 20 cm above the soil surface</tissue>
    </source>
</reference>
<accession>A0A0A9AIA2</accession>
<dbReference type="AlphaFoldDB" id="A0A0A9AIA2"/>
<reference evidence="1" key="1">
    <citation type="submission" date="2014-09" db="EMBL/GenBank/DDBJ databases">
        <authorList>
            <person name="Magalhaes I.L.F."/>
            <person name="Oliveira U."/>
            <person name="Santos F.R."/>
            <person name="Vidigal T.H.D.A."/>
            <person name="Brescovit A.D."/>
            <person name="Santos A.J."/>
        </authorList>
    </citation>
    <scope>NUCLEOTIDE SEQUENCE</scope>
    <source>
        <tissue evidence="1">Shoot tissue taken approximately 20 cm above the soil surface</tissue>
    </source>
</reference>
<sequence>MRPKRDLWTTFWFLVSLGMDGLGCEELSS</sequence>
<name>A0A0A9AIA2_ARUDO</name>
<dbReference type="EMBL" id="GBRH01247004">
    <property type="protein sequence ID" value="JAD50891.1"/>
    <property type="molecule type" value="Transcribed_RNA"/>
</dbReference>
<evidence type="ECO:0000313" key="1">
    <source>
        <dbReference type="EMBL" id="JAD50891.1"/>
    </source>
</evidence>